<feature type="compositionally biased region" description="Basic and acidic residues" evidence="9">
    <location>
        <begin position="134"/>
        <end position="151"/>
    </location>
</feature>
<comment type="subunit">
    <text evidence="8">Associates with the spliceosome.</text>
</comment>
<name>A0A4Y7MTQ7_DAPPU</name>
<feature type="region of interest" description="Disordered" evidence="9">
    <location>
        <begin position="134"/>
        <end position="205"/>
    </location>
</feature>
<evidence type="ECO:0000256" key="3">
    <source>
        <dbReference type="ARBA" id="ARBA00022884"/>
    </source>
</evidence>
<evidence type="ECO:0000256" key="6">
    <source>
        <dbReference type="ARBA" id="ARBA00065586"/>
    </source>
</evidence>
<dbReference type="InterPro" id="IPR040052">
    <property type="entry name" value="RBM17"/>
</dbReference>
<dbReference type="PANTHER" id="PTHR13288:SF8">
    <property type="entry name" value="SPLICING FACTOR 45"/>
    <property type="match status" value="1"/>
</dbReference>
<dbReference type="InterPro" id="IPR035979">
    <property type="entry name" value="RBD_domain_sf"/>
</dbReference>
<evidence type="ECO:0000259" key="11">
    <source>
        <dbReference type="PROSITE" id="PS50174"/>
    </source>
</evidence>
<sequence>MSLYDDIDENKAKSVTGWSSGIKLLHSQMHLKKAMITQPKREGIRRAIHPVIPPCLTATESQIKTEPGMTKNLIHQTPQLLTTIVPKQERSSLFAELEWDPNLEYDPLHPTDYDKIIRERKERRGIEIEIEEAEKKRKPRDDRDIKTRDRSSSAVGSGFAGRLHDEEEEPMVKKSSTSGGVAIAPPPSLQDTSSPSHPSLSSTGSGVGALGVAAKIMAKYGFKEGQGLGRQQQGIAAALQVEKTSKRGGRIINEKEIMPPPPPVVSPTAAPKAELTIADIMKNPSKVIYLRNMVGPGEVDSDLEPEVREECQTKYGDVNKVVIFEVPNAEEEEAVRIFVEFKRMEAAIKAVIDLNGRFFAGRQVKAGFYDVERFLKMELND</sequence>
<dbReference type="InterPro" id="IPR034653">
    <property type="entry name" value="SPF45_RRM"/>
</dbReference>
<evidence type="ECO:0000256" key="1">
    <source>
        <dbReference type="ARBA" id="ARBA00004123"/>
    </source>
</evidence>
<evidence type="ECO:0000259" key="10">
    <source>
        <dbReference type="PROSITE" id="PS50102"/>
    </source>
</evidence>
<dbReference type="SUPFAM" id="SSF54928">
    <property type="entry name" value="RNA-binding domain, RBD"/>
    <property type="match status" value="1"/>
</dbReference>
<evidence type="ECO:0000256" key="7">
    <source>
        <dbReference type="ARBA" id="ARBA00074919"/>
    </source>
</evidence>
<comment type="function">
    <text evidence="8">Splice factor that binds to the single-stranded 3'AG at the exon/intron border and promotes its utilization in the second catalytic step. Involved in the regulation of alternative splicing and the utilization of cryptic splice sites.</text>
</comment>
<comment type="subunit">
    <text evidence="6">Binds SXL. Associates with the spliceosome. Interacts with SF3B1, SF1 and U2AF2.</text>
</comment>
<evidence type="ECO:0000256" key="9">
    <source>
        <dbReference type="SAM" id="MobiDB-lite"/>
    </source>
</evidence>
<dbReference type="EMBL" id="LR014835">
    <property type="protein sequence ID" value="SVE84454.1"/>
    <property type="molecule type" value="mRNA"/>
</dbReference>
<dbReference type="InterPro" id="IPR000504">
    <property type="entry name" value="RRM_dom"/>
</dbReference>
<dbReference type="CDD" id="cd12647">
    <property type="entry name" value="RRM_UHM_SPF45"/>
    <property type="match status" value="1"/>
</dbReference>
<dbReference type="PROSITE" id="PS50174">
    <property type="entry name" value="G_PATCH"/>
    <property type="match status" value="1"/>
</dbReference>
<evidence type="ECO:0000256" key="4">
    <source>
        <dbReference type="ARBA" id="ARBA00023187"/>
    </source>
</evidence>
<evidence type="ECO:0000313" key="12">
    <source>
        <dbReference type="EMBL" id="SVE84454.1"/>
    </source>
</evidence>
<keyword evidence="2 8" id="KW-0507">mRNA processing</keyword>
<dbReference type="InterPro" id="IPR012677">
    <property type="entry name" value="Nucleotide-bd_a/b_plait_sf"/>
</dbReference>
<dbReference type="GO" id="GO:0045292">
    <property type="term" value="P:mRNA cis splicing, via spliceosome"/>
    <property type="evidence" value="ECO:0007669"/>
    <property type="project" value="UniProtKB-UniRule"/>
</dbReference>
<keyword evidence="3 8" id="KW-0694">RNA-binding</keyword>
<feature type="domain" description="RRM" evidence="10">
    <location>
        <begin position="286"/>
        <end position="371"/>
    </location>
</feature>
<dbReference type="FunFam" id="3.30.70.330:FF:000079">
    <property type="entry name" value="Putative splicing factor 45"/>
    <property type="match status" value="1"/>
</dbReference>
<dbReference type="PROSITE" id="PS50102">
    <property type="entry name" value="RRM"/>
    <property type="match status" value="1"/>
</dbReference>
<organism evidence="12">
    <name type="scientific">Daphnia pulex</name>
    <name type="common">Water flea</name>
    <dbReference type="NCBI Taxonomy" id="6669"/>
    <lineage>
        <taxon>Eukaryota</taxon>
        <taxon>Metazoa</taxon>
        <taxon>Ecdysozoa</taxon>
        <taxon>Arthropoda</taxon>
        <taxon>Crustacea</taxon>
        <taxon>Branchiopoda</taxon>
        <taxon>Diplostraca</taxon>
        <taxon>Cladocera</taxon>
        <taxon>Anomopoda</taxon>
        <taxon>Daphniidae</taxon>
        <taxon>Daphnia</taxon>
    </lineage>
</organism>
<dbReference type="AlphaFoldDB" id="A0A4Y7MTQ7"/>
<keyword evidence="5 8" id="KW-0539">Nucleus</keyword>
<evidence type="ECO:0000256" key="5">
    <source>
        <dbReference type="ARBA" id="ARBA00023242"/>
    </source>
</evidence>
<dbReference type="SMART" id="SM00361">
    <property type="entry name" value="RRM_1"/>
    <property type="match status" value="1"/>
</dbReference>
<comment type="subcellular location">
    <subcellularLocation>
        <location evidence="1 8">Nucleus</location>
    </subcellularLocation>
</comment>
<dbReference type="Pfam" id="PF00076">
    <property type="entry name" value="RRM_1"/>
    <property type="match status" value="1"/>
</dbReference>
<reference evidence="12" key="1">
    <citation type="submission" date="2018-08" db="EMBL/GenBank/DDBJ databases">
        <authorList>
            <person name="Cornetti L."/>
        </authorList>
    </citation>
    <scope>NUCLEOTIDE SEQUENCE</scope>
    <source>
        <strain evidence="12">PA42</strain>
    </source>
</reference>
<gene>
    <name evidence="12" type="primary">EOG090X0BIL</name>
</gene>
<dbReference type="Pfam" id="PF01585">
    <property type="entry name" value="G-patch"/>
    <property type="match status" value="1"/>
</dbReference>
<proteinExistence type="evidence at transcript level"/>
<evidence type="ECO:0000256" key="8">
    <source>
        <dbReference type="PIRNR" id="PIRNR031066"/>
    </source>
</evidence>
<dbReference type="GO" id="GO:0003723">
    <property type="term" value="F:RNA binding"/>
    <property type="evidence" value="ECO:0007669"/>
    <property type="project" value="UniProtKB-UniRule"/>
</dbReference>
<evidence type="ECO:0000256" key="2">
    <source>
        <dbReference type="ARBA" id="ARBA00022664"/>
    </source>
</evidence>
<keyword evidence="8" id="KW-0747">Spliceosome</keyword>
<dbReference type="PANTHER" id="PTHR13288">
    <property type="entry name" value="SPLICING FACTOR 45 SPF45"/>
    <property type="match status" value="1"/>
</dbReference>
<dbReference type="OrthoDB" id="5411533at2759"/>
<feature type="domain" description="G-patch" evidence="11">
    <location>
        <begin position="209"/>
        <end position="255"/>
    </location>
</feature>
<keyword evidence="4 8" id="KW-0508">mRNA splicing</keyword>
<feature type="compositionally biased region" description="Low complexity" evidence="9">
    <location>
        <begin position="192"/>
        <end position="204"/>
    </location>
</feature>
<dbReference type="GO" id="GO:0005654">
    <property type="term" value="C:nucleoplasm"/>
    <property type="evidence" value="ECO:0007669"/>
    <property type="project" value="UniProtKB-UniRule"/>
</dbReference>
<dbReference type="InterPro" id="IPR003954">
    <property type="entry name" value="RRM_euk-type"/>
</dbReference>
<dbReference type="Gene3D" id="3.30.70.330">
    <property type="match status" value="1"/>
</dbReference>
<accession>A0A4Y7MTQ7</accession>
<dbReference type="GO" id="GO:0005681">
    <property type="term" value="C:spliceosomal complex"/>
    <property type="evidence" value="ECO:0007669"/>
    <property type="project" value="UniProtKB-UniRule"/>
</dbReference>
<dbReference type="SMART" id="SM00443">
    <property type="entry name" value="G_patch"/>
    <property type="match status" value="1"/>
</dbReference>
<dbReference type="PIRSF" id="PIRSF031066">
    <property type="entry name" value="Splicing_factor_SPF45"/>
    <property type="match status" value="1"/>
</dbReference>
<dbReference type="InterPro" id="IPR000467">
    <property type="entry name" value="G_patch_dom"/>
</dbReference>
<protein>
    <recommendedName>
        <fullName evidence="7 8">Splicing factor 45</fullName>
    </recommendedName>
    <alternativeName>
        <fullName evidence="8">RNA-binding motif protein 17</fullName>
    </alternativeName>
</protein>